<dbReference type="InterPro" id="IPR001969">
    <property type="entry name" value="Aspartic_peptidase_AS"/>
</dbReference>
<dbReference type="FunFam" id="2.40.70.10:FF:000033">
    <property type="entry name" value="Aspartyl protease family protein"/>
    <property type="match status" value="1"/>
</dbReference>
<dbReference type="InterPro" id="IPR032861">
    <property type="entry name" value="TAXi_N"/>
</dbReference>
<dbReference type="InterPro" id="IPR033121">
    <property type="entry name" value="PEPTIDASE_A1"/>
</dbReference>
<evidence type="ECO:0000256" key="3">
    <source>
        <dbReference type="ARBA" id="ARBA00022750"/>
    </source>
</evidence>
<dbReference type="PRINTS" id="PR00792">
    <property type="entry name" value="PEPSIN"/>
</dbReference>
<organism evidence="10">
    <name type="scientific">Fagus sylvatica</name>
    <name type="common">Beechnut</name>
    <dbReference type="NCBI Taxonomy" id="28930"/>
    <lineage>
        <taxon>Eukaryota</taxon>
        <taxon>Viridiplantae</taxon>
        <taxon>Streptophyta</taxon>
        <taxon>Embryophyta</taxon>
        <taxon>Tracheophyta</taxon>
        <taxon>Spermatophyta</taxon>
        <taxon>Magnoliopsida</taxon>
        <taxon>eudicotyledons</taxon>
        <taxon>Gunneridae</taxon>
        <taxon>Pentapetalae</taxon>
        <taxon>rosids</taxon>
        <taxon>fabids</taxon>
        <taxon>Fagales</taxon>
        <taxon>Fagaceae</taxon>
        <taxon>Fagus</taxon>
    </lineage>
</organism>
<evidence type="ECO:0000256" key="4">
    <source>
        <dbReference type="ARBA" id="ARBA00022801"/>
    </source>
</evidence>
<comment type="similarity">
    <text evidence="1 7">Belongs to the peptidase A1 family.</text>
</comment>
<keyword evidence="8" id="KW-0732">Signal</keyword>
<dbReference type="PROSITE" id="PS00141">
    <property type="entry name" value="ASP_PROTEASE"/>
    <property type="match status" value="1"/>
</dbReference>
<dbReference type="AlphaFoldDB" id="A0A2N9J620"/>
<dbReference type="Pfam" id="PF14543">
    <property type="entry name" value="TAXi_N"/>
    <property type="match status" value="1"/>
</dbReference>
<dbReference type="InterPro" id="IPR001461">
    <property type="entry name" value="Aspartic_peptidase_A1"/>
</dbReference>
<keyword evidence="4 7" id="KW-0378">Hydrolase</keyword>
<evidence type="ECO:0000256" key="7">
    <source>
        <dbReference type="RuleBase" id="RU000454"/>
    </source>
</evidence>
<dbReference type="GO" id="GO:0006508">
    <property type="term" value="P:proteolysis"/>
    <property type="evidence" value="ECO:0007669"/>
    <property type="project" value="UniProtKB-KW"/>
</dbReference>
<dbReference type="GO" id="GO:0004190">
    <property type="term" value="F:aspartic-type endopeptidase activity"/>
    <property type="evidence" value="ECO:0007669"/>
    <property type="project" value="UniProtKB-KW"/>
</dbReference>
<keyword evidence="2 7" id="KW-0645">Protease</keyword>
<dbReference type="PANTHER" id="PTHR47967">
    <property type="entry name" value="OS07G0603500 PROTEIN-RELATED"/>
    <property type="match status" value="1"/>
</dbReference>
<protein>
    <recommendedName>
        <fullName evidence="9">Peptidase A1 domain-containing protein</fullName>
    </recommendedName>
</protein>
<sequence length="446" mass="49270">MVSLSPLSLHLLLFFHFTLTNLCTSQNTTTEYLKLPLLHKTPLPSPSQALSSDTHRLSFLHHHHHLNSPIVSGAPSGSGQYFVSLLLGTPPQPLLLIADTGSDLIWAKCSTSSNHNHQNLNPIFYPRFSSSFKPHHCYHSSCKLVPNPPHSHCNHTTPLHTPCHYLYSYADNSSTSGFFSTETASFNTTTQKTTSSLSFGCGFWFSGTSFNGAQGVMGLGRGPISFSSQLGRRFGNKFSYCLMDYTISPPPTSYLTVGGSQNDDVVLSKMKFTPLQFNPLIQSFYYIGIKSISVNNAKLRIHPSVWSIDKYGNGGTIIDSGTTLTFLAEQAYRQVIAAVKKRVRKIEIPSPTQDFELCVNASKLSSRSRPTLPRLSFELVGKSVLSPPPTNYFIQTAEQVMCLAIQPVNSENGFSVLGNLMQQGFLFEFDRDRSRLGFSRHGCALP</sequence>
<gene>
    <name evidence="10" type="ORF">FSB_LOCUS60534</name>
</gene>
<dbReference type="InterPro" id="IPR032799">
    <property type="entry name" value="TAXi_C"/>
</dbReference>
<dbReference type="InterPro" id="IPR051708">
    <property type="entry name" value="Plant_Aspart_Prot_A1"/>
</dbReference>
<evidence type="ECO:0000256" key="8">
    <source>
        <dbReference type="SAM" id="SignalP"/>
    </source>
</evidence>
<dbReference type="Gene3D" id="2.40.70.10">
    <property type="entry name" value="Acid Proteases"/>
    <property type="match status" value="2"/>
</dbReference>
<reference evidence="10" key="1">
    <citation type="submission" date="2018-02" db="EMBL/GenBank/DDBJ databases">
        <authorList>
            <person name="Cohen D.B."/>
            <person name="Kent A.D."/>
        </authorList>
    </citation>
    <scope>NUCLEOTIDE SEQUENCE</scope>
</reference>
<keyword evidence="3 7" id="KW-0064">Aspartyl protease</keyword>
<evidence type="ECO:0000256" key="5">
    <source>
        <dbReference type="ARBA" id="ARBA00023180"/>
    </source>
</evidence>
<accession>A0A2N9J620</accession>
<dbReference type="EMBL" id="OIVN01006415">
    <property type="protein sequence ID" value="SPD32652.1"/>
    <property type="molecule type" value="Genomic_DNA"/>
</dbReference>
<dbReference type="SUPFAM" id="SSF50630">
    <property type="entry name" value="Acid proteases"/>
    <property type="match status" value="1"/>
</dbReference>
<feature type="active site" evidence="6">
    <location>
        <position position="319"/>
    </location>
</feature>
<proteinExistence type="inferred from homology"/>
<keyword evidence="5" id="KW-0325">Glycoprotein</keyword>
<feature type="chain" id="PRO_5014996772" description="Peptidase A1 domain-containing protein" evidence="8">
    <location>
        <begin position="26"/>
        <end position="446"/>
    </location>
</feature>
<dbReference type="CDD" id="cd05476">
    <property type="entry name" value="pepsin_A_like_plant"/>
    <property type="match status" value="1"/>
</dbReference>
<evidence type="ECO:0000259" key="9">
    <source>
        <dbReference type="PROSITE" id="PS51767"/>
    </source>
</evidence>
<feature type="signal peptide" evidence="8">
    <location>
        <begin position="1"/>
        <end position="25"/>
    </location>
</feature>
<name>A0A2N9J620_FAGSY</name>
<evidence type="ECO:0000256" key="6">
    <source>
        <dbReference type="PIRSR" id="PIRSR601461-1"/>
    </source>
</evidence>
<evidence type="ECO:0000256" key="2">
    <source>
        <dbReference type="ARBA" id="ARBA00022670"/>
    </source>
</evidence>
<dbReference type="Pfam" id="PF14541">
    <property type="entry name" value="TAXi_C"/>
    <property type="match status" value="1"/>
</dbReference>
<evidence type="ECO:0000313" key="10">
    <source>
        <dbReference type="EMBL" id="SPD32652.1"/>
    </source>
</evidence>
<feature type="domain" description="Peptidase A1" evidence="9">
    <location>
        <begin position="81"/>
        <end position="439"/>
    </location>
</feature>
<evidence type="ECO:0000256" key="1">
    <source>
        <dbReference type="ARBA" id="ARBA00007447"/>
    </source>
</evidence>
<dbReference type="PROSITE" id="PS51767">
    <property type="entry name" value="PEPTIDASE_A1"/>
    <property type="match status" value="1"/>
</dbReference>
<dbReference type="InterPro" id="IPR021109">
    <property type="entry name" value="Peptidase_aspartic_dom_sf"/>
</dbReference>
<dbReference type="PANTHER" id="PTHR47967:SF46">
    <property type="entry name" value="ASPARTIC PROTEINASE NEPENTHESIN-1"/>
    <property type="match status" value="1"/>
</dbReference>
<feature type="active site" evidence="6">
    <location>
        <position position="99"/>
    </location>
</feature>
<dbReference type="InterPro" id="IPR034161">
    <property type="entry name" value="Pepsin-like_plant"/>
</dbReference>